<evidence type="ECO:0000313" key="3">
    <source>
        <dbReference type="Proteomes" id="UP000023152"/>
    </source>
</evidence>
<reference evidence="2 3" key="1">
    <citation type="journal article" date="2013" name="Curr. Biol.">
        <title>The Genome of the Foraminiferan Reticulomyxa filosa.</title>
        <authorList>
            <person name="Glockner G."/>
            <person name="Hulsmann N."/>
            <person name="Schleicher M."/>
            <person name="Noegel A.A."/>
            <person name="Eichinger L."/>
            <person name="Gallinger C."/>
            <person name="Pawlowski J."/>
            <person name="Sierra R."/>
            <person name="Euteneuer U."/>
            <person name="Pillet L."/>
            <person name="Moustafa A."/>
            <person name="Platzer M."/>
            <person name="Groth M."/>
            <person name="Szafranski K."/>
            <person name="Schliwa M."/>
        </authorList>
    </citation>
    <scope>NUCLEOTIDE SEQUENCE [LARGE SCALE GENOMIC DNA]</scope>
</reference>
<comment type="caution">
    <text evidence="2">The sequence shown here is derived from an EMBL/GenBank/DDBJ whole genome shotgun (WGS) entry which is preliminary data.</text>
</comment>
<dbReference type="AlphaFoldDB" id="X6N850"/>
<organism evidence="2 3">
    <name type="scientific">Reticulomyxa filosa</name>
    <dbReference type="NCBI Taxonomy" id="46433"/>
    <lineage>
        <taxon>Eukaryota</taxon>
        <taxon>Sar</taxon>
        <taxon>Rhizaria</taxon>
        <taxon>Retaria</taxon>
        <taxon>Foraminifera</taxon>
        <taxon>Monothalamids</taxon>
        <taxon>Reticulomyxidae</taxon>
        <taxon>Reticulomyxa</taxon>
    </lineage>
</organism>
<gene>
    <name evidence="2" type="ORF">RFI_14748</name>
</gene>
<keyword evidence="3" id="KW-1185">Reference proteome</keyword>
<sequence length="400" mass="46563">MSILIKFVLFAGGIPHYCRYAANVKVWVLFFFVEGENRGEHKKKLFGFCSPDKRKSWGKCFLELCKKKTHSILNFFVRPFFFLKKKKPQEKRVICIKKKQKPTTISAKINRIEIECPFLELWNGACVLHIDGLSMNVVPLIDKENIIEELSKYNYTPLVTGLSKVLSIDNMNEKQIKKLVALHQGLAEKFQSQPEELPVEEDEASEDDNDEDEEQGKKKQSKGKKDKTQEKKTTSGNMKYRNIAMQYISELVERVLLNLRIHITNTNFLIIHSSPFDDARKTRLRLQLKELTVADVDFYSNNANDKSKRSNNNSNNHSNKSTKAVPSDWSFNCFTTLPRMFFVCLFERSGCPFCKKKKKAYFMCLWNNLLYIVLHVHKVYTWPITLVHIAKKIINKKSDT</sequence>
<dbReference type="EMBL" id="ASPP01010730">
    <property type="protein sequence ID" value="ETO22450.1"/>
    <property type="molecule type" value="Genomic_DNA"/>
</dbReference>
<proteinExistence type="predicted"/>
<evidence type="ECO:0000256" key="1">
    <source>
        <dbReference type="SAM" id="MobiDB-lite"/>
    </source>
</evidence>
<name>X6N850_RETFI</name>
<feature type="region of interest" description="Disordered" evidence="1">
    <location>
        <begin position="191"/>
        <end position="237"/>
    </location>
</feature>
<dbReference type="Proteomes" id="UP000023152">
    <property type="component" value="Unassembled WGS sequence"/>
</dbReference>
<feature type="compositionally biased region" description="Acidic residues" evidence="1">
    <location>
        <begin position="197"/>
        <end position="214"/>
    </location>
</feature>
<accession>X6N850</accession>
<evidence type="ECO:0000313" key="2">
    <source>
        <dbReference type="EMBL" id="ETO22450.1"/>
    </source>
</evidence>
<feature type="region of interest" description="Disordered" evidence="1">
    <location>
        <begin position="304"/>
        <end position="324"/>
    </location>
</feature>
<protein>
    <submittedName>
        <fullName evidence="2">RNA binding protein</fullName>
    </submittedName>
</protein>
<feature type="compositionally biased region" description="Low complexity" evidence="1">
    <location>
        <begin position="304"/>
        <end position="323"/>
    </location>
</feature>